<keyword evidence="1" id="KW-0217">Developmental protein</keyword>
<organism evidence="8 9">
    <name type="scientific">Pristionchus mayeri</name>
    <dbReference type="NCBI Taxonomy" id="1317129"/>
    <lineage>
        <taxon>Eukaryota</taxon>
        <taxon>Metazoa</taxon>
        <taxon>Ecdysozoa</taxon>
        <taxon>Nematoda</taxon>
        <taxon>Chromadorea</taxon>
        <taxon>Rhabditida</taxon>
        <taxon>Rhabditina</taxon>
        <taxon>Diplogasteromorpha</taxon>
        <taxon>Diplogasteroidea</taxon>
        <taxon>Neodiplogasteridae</taxon>
        <taxon>Pristionchus</taxon>
    </lineage>
</organism>
<dbReference type="EMBL" id="BTRK01000001">
    <property type="protein sequence ID" value="GMR32056.1"/>
    <property type="molecule type" value="Genomic_DNA"/>
</dbReference>
<evidence type="ECO:0000256" key="2">
    <source>
        <dbReference type="ARBA" id="ARBA00022669"/>
    </source>
</evidence>
<evidence type="ECO:0000256" key="4">
    <source>
        <dbReference type="ARBA" id="ARBA00022737"/>
    </source>
</evidence>
<evidence type="ECO:0000256" key="1">
    <source>
        <dbReference type="ARBA" id="ARBA00022473"/>
    </source>
</evidence>
<sequence>SFFYSCQDGVTFKMACPSGLFYDNDHKRCDRKEDVVACGATPTQAPTKPADVPTVVVENFCKGKIDGFYAEGCKSFFYSCQSEATYKMTCPSGLFYDTALKMCNNREEIPACGALPSTTQTPAAAPARTTAAPVPYPTREADIPPVVTANFCTGKADNVYGAGCQNFFYTCQSGVSYKTTCSSDLFFDIDTKQCNYKEFIVACGGKKEEEITPATSAPVSPALDRPVTHETFCLAKEDGFYGDGCNTFFFSCQGGATYKMMCPSGLYYDLVKKACDRKEDIAICTGTPSISLAPSSPYSSIPVAPSRDQPIPLIPENFCTGKPDGFYGNDCANHYFTCQNGLTYKMDCPSGLFYDVPSKTCDRRENVVACGGVSPVSPITPAAAPVAPSAYSQPKVAPAPIRDIPAVTAENFCSGKPDGFYSDPCESFYYSCSNGFAYKMACPSGLFYDTLSKMCDAKEKIPGCGGIRPAPSVVPARDTAPPTKNFCAGKMDGTYSSGCQSFYYSCTNGFTYKMACPSDLFYDISSKLCEVRENVAACGGSRPAPPVVPAAVPAAPVAPSAYVQPMQQKTTVAPLRLPVPNFCAGKTDGIYSNGCEPFYHSCTNGYTHKV</sequence>
<evidence type="ECO:0000313" key="8">
    <source>
        <dbReference type="EMBL" id="GMR32056.1"/>
    </source>
</evidence>
<dbReference type="PANTHER" id="PTHR23301:SF0">
    <property type="entry name" value="CHITIN-BINDING TYPE-2 DOMAIN-CONTAINING PROTEIN-RELATED"/>
    <property type="match status" value="1"/>
</dbReference>
<dbReference type="InterPro" id="IPR002557">
    <property type="entry name" value="Chitin-bd_dom"/>
</dbReference>
<feature type="non-terminal residue" evidence="8">
    <location>
        <position position="610"/>
    </location>
</feature>
<dbReference type="PROSITE" id="PS50940">
    <property type="entry name" value="CHIT_BIND_II"/>
    <property type="match status" value="7"/>
</dbReference>
<dbReference type="PANTHER" id="PTHR23301">
    <property type="entry name" value="CHITIN BINDING PERITROPHIN-A"/>
    <property type="match status" value="1"/>
</dbReference>
<comment type="caution">
    <text evidence="8">The sequence shown here is derived from an EMBL/GenBank/DDBJ whole genome shotgun (WGS) entry which is preliminary data.</text>
</comment>
<protein>
    <recommendedName>
        <fullName evidence="7">Chitin-binding type-2 domain-containing protein</fullName>
    </recommendedName>
</protein>
<keyword evidence="5" id="KW-1015">Disulfide bond</keyword>
<evidence type="ECO:0000256" key="3">
    <source>
        <dbReference type="ARBA" id="ARBA00022729"/>
    </source>
</evidence>
<feature type="domain" description="Chitin-binding type-2" evidence="7">
    <location>
        <begin position="484"/>
        <end position="540"/>
    </location>
</feature>
<dbReference type="AlphaFoldDB" id="A0AAN4Z1E5"/>
<dbReference type="Gene3D" id="2.170.140.10">
    <property type="entry name" value="Chitin binding domain"/>
    <property type="match status" value="4"/>
</dbReference>
<dbReference type="GO" id="GO:0008061">
    <property type="term" value="F:chitin binding"/>
    <property type="evidence" value="ECO:0007669"/>
    <property type="project" value="UniProtKB-KW"/>
</dbReference>
<keyword evidence="6" id="KW-0325">Glycoprotein</keyword>
<feature type="domain" description="Chitin-binding type-2" evidence="7">
    <location>
        <begin position="316"/>
        <end position="372"/>
    </location>
</feature>
<dbReference type="InterPro" id="IPR009030">
    <property type="entry name" value="Growth_fac_rcpt_cys_sf"/>
</dbReference>
<dbReference type="Pfam" id="PF01607">
    <property type="entry name" value="CBM_14"/>
    <property type="match status" value="7"/>
</dbReference>
<dbReference type="Gene3D" id="3.20.20.80">
    <property type="entry name" value="Glycosidases"/>
    <property type="match status" value="3"/>
</dbReference>
<accession>A0AAN4Z1E5</accession>
<dbReference type="SUPFAM" id="SSF57184">
    <property type="entry name" value="Growth factor receptor domain"/>
    <property type="match status" value="1"/>
</dbReference>
<dbReference type="InterPro" id="IPR051940">
    <property type="entry name" value="Chitin_bind-dev_reg"/>
</dbReference>
<reference evidence="9" key="1">
    <citation type="submission" date="2022-10" db="EMBL/GenBank/DDBJ databases">
        <title>Genome assembly of Pristionchus species.</title>
        <authorList>
            <person name="Yoshida K."/>
            <person name="Sommer R.J."/>
        </authorList>
    </citation>
    <scope>NUCLEOTIDE SEQUENCE [LARGE SCALE GENOMIC DNA]</scope>
    <source>
        <strain evidence="9">RS5460</strain>
    </source>
</reference>
<feature type="domain" description="Chitin-binding type-2" evidence="7">
    <location>
        <begin position="58"/>
        <end position="114"/>
    </location>
</feature>
<feature type="domain" description="Chitin-binding type-2" evidence="7">
    <location>
        <begin position="410"/>
        <end position="466"/>
    </location>
</feature>
<feature type="domain" description="Chitin-binding type-2" evidence="7">
    <location>
        <begin position="149"/>
        <end position="205"/>
    </location>
</feature>
<evidence type="ECO:0000313" key="9">
    <source>
        <dbReference type="Proteomes" id="UP001328107"/>
    </source>
</evidence>
<evidence type="ECO:0000256" key="6">
    <source>
        <dbReference type="ARBA" id="ARBA00023180"/>
    </source>
</evidence>
<keyword evidence="3" id="KW-0732">Signal</keyword>
<dbReference type="Proteomes" id="UP001328107">
    <property type="component" value="Unassembled WGS sequence"/>
</dbReference>
<keyword evidence="2" id="KW-0147">Chitin-binding</keyword>
<feature type="domain" description="Chitin-binding type-2" evidence="7">
    <location>
        <begin position="230"/>
        <end position="286"/>
    </location>
</feature>
<feature type="non-terminal residue" evidence="8">
    <location>
        <position position="1"/>
    </location>
</feature>
<name>A0AAN4Z1E5_9BILA</name>
<dbReference type="SMART" id="SM00494">
    <property type="entry name" value="ChtBD2"/>
    <property type="match status" value="7"/>
</dbReference>
<keyword evidence="9" id="KW-1185">Reference proteome</keyword>
<feature type="domain" description="Chitin-binding type-2" evidence="7">
    <location>
        <begin position="1"/>
        <end position="40"/>
    </location>
</feature>
<evidence type="ECO:0000259" key="7">
    <source>
        <dbReference type="PROSITE" id="PS50940"/>
    </source>
</evidence>
<dbReference type="InterPro" id="IPR036508">
    <property type="entry name" value="Chitin-bd_dom_sf"/>
</dbReference>
<gene>
    <name evidence="8" type="ORF">PMAYCL1PPCAC_02252</name>
</gene>
<dbReference type="SUPFAM" id="SSF57625">
    <property type="entry name" value="Invertebrate chitin-binding proteins"/>
    <property type="match status" value="5"/>
</dbReference>
<dbReference type="GO" id="GO:0005576">
    <property type="term" value="C:extracellular region"/>
    <property type="evidence" value="ECO:0007669"/>
    <property type="project" value="InterPro"/>
</dbReference>
<keyword evidence="4" id="KW-0677">Repeat</keyword>
<evidence type="ECO:0000256" key="5">
    <source>
        <dbReference type="ARBA" id="ARBA00023157"/>
    </source>
</evidence>
<proteinExistence type="predicted"/>